<dbReference type="Proteomes" id="UP000095767">
    <property type="component" value="Unassembled WGS sequence"/>
</dbReference>
<dbReference type="EMBL" id="LWDX02054656">
    <property type="protein sequence ID" value="OEL19112.1"/>
    <property type="molecule type" value="Genomic_DNA"/>
</dbReference>
<organism evidence="1 2">
    <name type="scientific">Dichanthelium oligosanthes</name>
    <dbReference type="NCBI Taxonomy" id="888268"/>
    <lineage>
        <taxon>Eukaryota</taxon>
        <taxon>Viridiplantae</taxon>
        <taxon>Streptophyta</taxon>
        <taxon>Embryophyta</taxon>
        <taxon>Tracheophyta</taxon>
        <taxon>Spermatophyta</taxon>
        <taxon>Magnoliopsida</taxon>
        <taxon>Liliopsida</taxon>
        <taxon>Poales</taxon>
        <taxon>Poaceae</taxon>
        <taxon>PACMAD clade</taxon>
        <taxon>Panicoideae</taxon>
        <taxon>Panicodae</taxon>
        <taxon>Paniceae</taxon>
        <taxon>Dichantheliinae</taxon>
        <taxon>Dichanthelium</taxon>
    </lineage>
</organism>
<keyword evidence="2" id="KW-1185">Reference proteome</keyword>
<name>A0A1E5V1T3_9POAL</name>
<dbReference type="OrthoDB" id="690950at2759"/>
<dbReference type="AlphaFoldDB" id="A0A1E5V1T3"/>
<evidence type="ECO:0008006" key="3">
    <source>
        <dbReference type="Google" id="ProtNLM"/>
    </source>
</evidence>
<reference evidence="1 2" key="1">
    <citation type="submission" date="2016-09" db="EMBL/GenBank/DDBJ databases">
        <title>The draft genome of Dichanthelium oligosanthes: A C3 panicoid grass species.</title>
        <authorList>
            <person name="Studer A.J."/>
            <person name="Schnable J.C."/>
            <person name="Brutnell T.P."/>
        </authorList>
    </citation>
    <scope>NUCLEOTIDE SEQUENCE [LARGE SCALE GENOMIC DNA]</scope>
    <source>
        <strain evidence="2">cv. Kellogg 1175</strain>
        <tissue evidence="1">Leaf</tissue>
    </source>
</reference>
<protein>
    <recommendedName>
        <fullName evidence="3">Myb/SANT-like domain-containing protein</fullName>
    </recommendedName>
</protein>
<dbReference type="PANTHER" id="PTHR46934:SF9">
    <property type="entry name" value="MYB_SANT-LIKE DOMAIN-CONTAINING PROTEIN"/>
    <property type="match status" value="1"/>
</dbReference>
<proteinExistence type="predicted"/>
<sequence>MKQQILEKEKELKGNYKIIREARKSGVGWNDTLGMIMAEPKNWDKLIEDNSKVSKFRKKVFPLFNSLESLYKGNTFFFLPIYINGHKCYISLVQKFSSLVLYC</sequence>
<dbReference type="PANTHER" id="PTHR46934">
    <property type="entry name" value="MYB_DNA-BIND_3 DOMAIN-CONTAINING PROTEIN-RELATED"/>
    <property type="match status" value="1"/>
</dbReference>
<accession>A0A1E5V1T3</accession>
<gene>
    <name evidence="1" type="ORF">BAE44_0019870</name>
</gene>
<evidence type="ECO:0000313" key="1">
    <source>
        <dbReference type="EMBL" id="OEL19112.1"/>
    </source>
</evidence>
<evidence type="ECO:0000313" key="2">
    <source>
        <dbReference type="Proteomes" id="UP000095767"/>
    </source>
</evidence>
<comment type="caution">
    <text evidence="1">The sequence shown here is derived from an EMBL/GenBank/DDBJ whole genome shotgun (WGS) entry which is preliminary data.</text>
</comment>